<dbReference type="PROSITE" id="PS50097">
    <property type="entry name" value="BTB"/>
    <property type="match status" value="1"/>
</dbReference>
<organism evidence="4 5">
    <name type="scientific">Branchiostoma floridae</name>
    <name type="common">Florida lancelet</name>
    <name type="synonym">Amphioxus</name>
    <dbReference type="NCBI Taxonomy" id="7739"/>
    <lineage>
        <taxon>Eukaryota</taxon>
        <taxon>Metazoa</taxon>
        <taxon>Chordata</taxon>
        <taxon>Cephalochordata</taxon>
        <taxon>Leptocardii</taxon>
        <taxon>Amphioxiformes</taxon>
        <taxon>Branchiostomatidae</taxon>
        <taxon>Branchiostoma</taxon>
    </lineage>
</organism>
<dbReference type="GO" id="GO:0043161">
    <property type="term" value="P:proteasome-mediated ubiquitin-dependent protein catabolic process"/>
    <property type="evidence" value="ECO:0000318"/>
    <property type="project" value="GO_Central"/>
</dbReference>
<gene>
    <name evidence="5" type="primary">LOC118406500</name>
</gene>
<proteinExistence type="predicted"/>
<evidence type="ECO:0000259" key="3">
    <source>
        <dbReference type="PROSITE" id="PS50097"/>
    </source>
</evidence>
<evidence type="ECO:0000256" key="2">
    <source>
        <dbReference type="ARBA" id="ARBA00022737"/>
    </source>
</evidence>
<dbReference type="InterPro" id="IPR000210">
    <property type="entry name" value="BTB/POZ_dom"/>
</dbReference>
<dbReference type="Proteomes" id="UP000001554">
    <property type="component" value="Chromosome 19"/>
</dbReference>
<dbReference type="InterPro" id="IPR011333">
    <property type="entry name" value="SKP1/BTB/POZ_sf"/>
</dbReference>
<dbReference type="OrthoDB" id="19132at2759"/>
<evidence type="ECO:0000313" key="4">
    <source>
        <dbReference type="Proteomes" id="UP000001554"/>
    </source>
</evidence>
<dbReference type="RefSeq" id="XP_035662453.1">
    <property type="nucleotide sequence ID" value="XM_035806560.1"/>
</dbReference>
<accession>A0A9J7KJK1</accession>
<dbReference type="GO" id="GO:0031463">
    <property type="term" value="C:Cul3-RING ubiquitin ligase complex"/>
    <property type="evidence" value="ECO:0000318"/>
    <property type="project" value="GO_Central"/>
</dbReference>
<dbReference type="PANTHER" id="PTHR24412:SF272">
    <property type="entry name" value="KELCH-LIKE PROTEIN DIABLO"/>
    <property type="match status" value="1"/>
</dbReference>
<evidence type="ECO:0000256" key="1">
    <source>
        <dbReference type="ARBA" id="ARBA00022441"/>
    </source>
</evidence>
<evidence type="ECO:0000313" key="5">
    <source>
        <dbReference type="RefSeq" id="XP_035662453.1"/>
    </source>
</evidence>
<name>A0A9J7KJK1_BRAFL</name>
<dbReference type="FunFam" id="1.25.40.420:FF:000001">
    <property type="entry name" value="Kelch-like family member 12"/>
    <property type="match status" value="1"/>
</dbReference>
<dbReference type="SUPFAM" id="SSF54695">
    <property type="entry name" value="POZ domain"/>
    <property type="match status" value="1"/>
</dbReference>
<feature type="domain" description="BTB" evidence="3">
    <location>
        <begin position="18"/>
        <end position="85"/>
    </location>
</feature>
<reference evidence="4" key="1">
    <citation type="journal article" date="2020" name="Nat. Ecol. Evol.">
        <title>Deeply conserved synteny resolves early events in vertebrate evolution.</title>
        <authorList>
            <person name="Simakov O."/>
            <person name="Marletaz F."/>
            <person name="Yue J.X."/>
            <person name="O'Connell B."/>
            <person name="Jenkins J."/>
            <person name="Brandt A."/>
            <person name="Calef R."/>
            <person name="Tung C.H."/>
            <person name="Huang T.K."/>
            <person name="Schmutz J."/>
            <person name="Satoh N."/>
            <person name="Yu J.K."/>
            <person name="Putnam N.H."/>
            <person name="Green R.E."/>
            <person name="Rokhsar D.S."/>
        </authorList>
    </citation>
    <scope>NUCLEOTIDE SEQUENCE [LARGE SCALE GENOMIC DNA]</scope>
    <source>
        <strain evidence="4">S238N-H82</strain>
    </source>
</reference>
<sequence>MNRFFKRLQELRSEGHLVDVTLCAEGKEIPCHRLVLSACSDYFHAMFGGAHSESKKDKIDIREVSAEALEILVDFAYSAKLDITSDNVYLQFEAANMLQVKRLEEAFADKVPCKRLSAEATRCALKDFEETSTTEEFLQLPLDLLKMYISDDGLHVKKEEQVLESIMRWARHNLEERQKHLKELLDCVCFSRVDQDYLKNIIDTEVLLGVPGIMELIKDTSTHRRPRRILQEKILLLGGATGCG</sequence>
<dbReference type="Gene3D" id="3.30.710.10">
    <property type="entry name" value="Potassium Channel Kv1.1, Chain A"/>
    <property type="match status" value="1"/>
</dbReference>
<dbReference type="KEGG" id="bfo:118406500"/>
<dbReference type="PANTHER" id="PTHR24412">
    <property type="entry name" value="KELCH PROTEIN"/>
    <property type="match status" value="1"/>
</dbReference>
<dbReference type="GeneID" id="118406500"/>
<dbReference type="GO" id="GO:1990756">
    <property type="term" value="F:ubiquitin-like ligase-substrate adaptor activity"/>
    <property type="evidence" value="ECO:0000318"/>
    <property type="project" value="GO_Central"/>
</dbReference>
<dbReference type="GO" id="GO:0005737">
    <property type="term" value="C:cytoplasm"/>
    <property type="evidence" value="ECO:0000318"/>
    <property type="project" value="GO_Central"/>
</dbReference>
<protein>
    <submittedName>
        <fullName evidence="5">Kelch-like protein 2</fullName>
    </submittedName>
</protein>
<dbReference type="AlphaFoldDB" id="A0A9J7KJK1"/>
<dbReference type="Gene3D" id="1.25.40.420">
    <property type="match status" value="1"/>
</dbReference>
<dbReference type="InterPro" id="IPR011705">
    <property type="entry name" value="BACK"/>
</dbReference>
<dbReference type="OMA" id="HERLATC"/>
<dbReference type="Pfam" id="PF00651">
    <property type="entry name" value="BTB"/>
    <property type="match status" value="1"/>
</dbReference>
<keyword evidence="4" id="KW-1185">Reference proteome</keyword>
<keyword evidence="1" id="KW-0880">Kelch repeat</keyword>
<dbReference type="SMART" id="SM00875">
    <property type="entry name" value="BACK"/>
    <property type="match status" value="1"/>
</dbReference>
<dbReference type="SMART" id="SM00225">
    <property type="entry name" value="BTB"/>
    <property type="match status" value="1"/>
</dbReference>
<reference evidence="5" key="2">
    <citation type="submission" date="2025-08" db="UniProtKB">
        <authorList>
            <consortium name="RefSeq"/>
        </authorList>
    </citation>
    <scope>IDENTIFICATION</scope>
    <source>
        <strain evidence="5">S238N-H82</strain>
        <tissue evidence="5">Testes</tissue>
    </source>
</reference>
<keyword evidence="2" id="KW-0677">Repeat</keyword>